<dbReference type="Gene3D" id="1.20.1270.60">
    <property type="entry name" value="Arfaptin homology (AH) domain/BAR domain"/>
    <property type="match status" value="1"/>
</dbReference>
<accession>A0A1Y1Y0J6</accession>
<dbReference type="InterPro" id="IPR018859">
    <property type="entry name" value="BAR_dom-cont"/>
</dbReference>
<organism evidence="1 2">
    <name type="scientific">Basidiobolus meristosporus CBS 931.73</name>
    <dbReference type="NCBI Taxonomy" id="1314790"/>
    <lineage>
        <taxon>Eukaryota</taxon>
        <taxon>Fungi</taxon>
        <taxon>Fungi incertae sedis</taxon>
        <taxon>Zoopagomycota</taxon>
        <taxon>Entomophthoromycotina</taxon>
        <taxon>Basidiobolomycetes</taxon>
        <taxon>Basidiobolales</taxon>
        <taxon>Basidiobolaceae</taxon>
        <taxon>Basidiobolus</taxon>
    </lineage>
</organism>
<dbReference type="OrthoDB" id="5549748at2759"/>
<dbReference type="InterPro" id="IPR027267">
    <property type="entry name" value="AH/BAR_dom_sf"/>
</dbReference>
<sequence length="291" mass="32367">MDSFSAFSQKLNPLAKRLTQSFGQARQLAQEKFGGAGEITPLPQEYTDLEKKVEAIRSIHVNLLKVTRVFMSESYDYPLHLQDSLADVSRTLVKEFKQIALGEPGQDELESEEAPKTLSHALSRASSKGAEEVGLEEPLGAALGKFSAAQEKIGDERMTMDNDIMKKFIHPFDNTLSTSIQAALRDQKKVNTARLNLDAAKNNLSNATPDKAEAIKLEIEQAEIKLLSAIEEAKISMRAVVENPEPLRNLADLVMAQLAYYKLGFEVLSEIAPEIDEMQVTQEALYRKSRE</sequence>
<name>A0A1Y1Y0J6_9FUNG</name>
<dbReference type="InParanoid" id="A0A1Y1Y0J6"/>
<dbReference type="STRING" id="1314790.A0A1Y1Y0J6"/>
<comment type="caution">
    <text evidence="1">The sequence shown here is derived from an EMBL/GenBank/DDBJ whole genome shotgun (WGS) entry which is preliminary data.</text>
</comment>
<evidence type="ECO:0008006" key="3">
    <source>
        <dbReference type="Google" id="ProtNLM"/>
    </source>
</evidence>
<dbReference type="EMBL" id="MCFE01000319">
    <property type="protein sequence ID" value="ORX91489.1"/>
    <property type="molecule type" value="Genomic_DNA"/>
</dbReference>
<keyword evidence="2" id="KW-1185">Reference proteome</keyword>
<gene>
    <name evidence="1" type="ORF">K493DRAFT_50407</name>
</gene>
<dbReference type="Proteomes" id="UP000193498">
    <property type="component" value="Unassembled WGS sequence"/>
</dbReference>
<dbReference type="Pfam" id="PF10455">
    <property type="entry name" value="BAR_2"/>
    <property type="match status" value="1"/>
</dbReference>
<dbReference type="SUPFAM" id="SSF103657">
    <property type="entry name" value="BAR/IMD domain-like"/>
    <property type="match status" value="1"/>
</dbReference>
<dbReference type="AlphaFoldDB" id="A0A1Y1Y0J6"/>
<protein>
    <recommendedName>
        <fullName evidence="3">BAR domain-containing protein</fullName>
    </recommendedName>
</protein>
<dbReference type="FunCoup" id="A0A1Y1Y0J6">
    <property type="interactions" value="16"/>
</dbReference>
<proteinExistence type="predicted"/>
<evidence type="ECO:0000313" key="2">
    <source>
        <dbReference type="Proteomes" id="UP000193498"/>
    </source>
</evidence>
<evidence type="ECO:0000313" key="1">
    <source>
        <dbReference type="EMBL" id="ORX91489.1"/>
    </source>
</evidence>
<reference evidence="1 2" key="1">
    <citation type="submission" date="2016-07" db="EMBL/GenBank/DDBJ databases">
        <title>Pervasive Adenine N6-methylation of Active Genes in Fungi.</title>
        <authorList>
            <consortium name="DOE Joint Genome Institute"/>
            <person name="Mondo S.J."/>
            <person name="Dannebaum R.O."/>
            <person name="Kuo R.C."/>
            <person name="Labutti K."/>
            <person name="Haridas S."/>
            <person name="Kuo A."/>
            <person name="Salamov A."/>
            <person name="Ahrendt S.R."/>
            <person name="Lipzen A."/>
            <person name="Sullivan W."/>
            <person name="Andreopoulos W.B."/>
            <person name="Clum A."/>
            <person name="Lindquist E."/>
            <person name="Daum C."/>
            <person name="Ramamoorthy G.K."/>
            <person name="Gryganskyi A."/>
            <person name="Culley D."/>
            <person name="Magnuson J.K."/>
            <person name="James T.Y."/>
            <person name="O'Malley M.A."/>
            <person name="Stajich J.E."/>
            <person name="Spatafora J.W."/>
            <person name="Visel A."/>
            <person name="Grigoriev I.V."/>
        </authorList>
    </citation>
    <scope>NUCLEOTIDE SEQUENCE [LARGE SCALE GENOMIC DNA]</scope>
    <source>
        <strain evidence="1 2">CBS 931.73</strain>
    </source>
</reference>